<dbReference type="RefSeq" id="WP_225699983.1">
    <property type="nucleotide sequence ID" value="NZ_JAIXNE010000009.1"/>
</dbReference>
<gene>
    <name evidence="1" type="ORF">LDX50_29890</name>
</gene>
<sequence length="188" mass="20592">MKRRELLKYTALASGTAVFAPLASSILAGCGRKPVEDIPNYQPEVFTTDQFKLVTDMADIILPRTDTPGASDVGVPQTIDSIVGNVYEKADQEQYKAGMTSLERFMGEAGYTKMTPEEKLGFLRDFETGNLNGPEGVVGAYMHLRQQIIAFYLSSEAIAENQLNYLPVPGEYEPCITLEEAGGKAWAI</sequence>
<dbReference type="EMBL" id="JAIXNE010000009">
    <property type="protein sequence ID" value="MCA6079121.1"/>
    <property type="molecule type" value="Genomic_DNA"/>
</dbReference>
<keyword evidence="2" id="KW-1185">Reference proteome</keyword>
<name>A0A9X1HWV7_9BACT</name>
<dbReference type="AlphaFoldDB" id="A0A9X1HWV7"/>
<organism evidence="1 2">
    <name type="scientific">Fulvivirga sedimenti</name>
    <dbReference type="NCBI Taxonomy" id="2879465"/>
    <lineage>
        <taxon>Bacteria</taxon>
        <taxon>Pseudomonadati</taxon>
        <taxon>Bacteroidota</taxon>
        <taxon>Cytophagia</taxon>
        <taxon>Cytophagales</taxon>
        <taxon>Fulvivirgaceae</taxon>
        <taxon>Fulvivirga</taxon>
    </lineage>
</organism>
<dbReference type="Pfam" id="PF13618">
    <property type="entry name" value="Gluconate_2-dh3"/>
    <property type="match status" value="1"/>
</dbReference>
<proteinExistence type="predicted"/>
<protein>
    <submittedName>
        <fullName evidence="1">Gluconate 2-dehydrogenase subunit 3 family protein</fullName>
    </submittedName>
</protein>
<evidence type="ECO:0000313" key="1">
    <source>
        <dbReference type="EMBL" id="MCA6079121.1"/>
    </source>
</evidence>
<reference evidence="1" key="1">
    <citation type="submission" date="2021-09" db="EMBL/GenBank/DDBJ databases">
        <title>Fulvivirga sp. isolated from coastal sediment.</title>
        <authorList>
            <person name="Yu H."/>
        </authorList>
    </citation>
    <scope>NUCLEOTIDE SEQUENCE</scope>
    <source>
        <strain evidence="1">1062</strain>
    </source>
</reference>
<dbReference type="PROSITE" id="PS51257">
    <property type="entry name" value="PROKAR_LIPOPROTEIN"/>
    <property type="match status" value="1"/>
</dbReference>
<dbReference type="InterPro" id="IPR027056">
    <property type="entry name" value="Gluconate_2DH_su3"/>
</dbReference>
<dbReference type="Proteomes" id="UP001139409">
    <property type="component" value="Unassembled WGS sequence"/>
</dbReference>
<evidence type="ECO:0000313" key="2">
    <source>
        <dbReference type="Proteomes" id="UP001139409"/>
    </source>
</evidence>
<comment type="caution">
    <text evidence="1">The sequence shown here is derived from an EMBL/GenBank/DDBJ whole genome shotgun (WGS) entry which is preliminary data.</text>
</comment>
<accession>A0A9X1HWV7</accession>